<reference evidence="2" key="1">
    <citation type="submission" date="2023-06" db="EMBL/GenBank/DDBJ databases">
        <title>Conoideocrella luteorostrata (Hypocreales: Clavicipitaceae), a potential biocontrol fungus for elongate hemlock scale in United States Christmas tree production areas.</title>
        <authorList>
            <person name="Barrett H."/>
            <person name="Lovett B."/>
            <person name="Macias A.M."/>
            <person name="Stajich J.E."/>
            <person name="Kasson M.T."/>
        </authorList>
    </citation>
    <scope>NUCLEOTIDE SEQUENCE</scope>
    <source>
        <strain evidence="2">ARSEF 14590</strain>
    </source>
</reference>
<evidence type="ECO:0000313" key="3">
    <source>
        <dbReference type="Proteomes" id="UP001251528"/>
    </source>
</evidence>
<comment type="caution">
    <text evidence="2">The sequence shown here is derived from an EMBL/GenBank/DDBJ whole genome shotgun (WGS) entry which is preliminary data.</text>
</comment>
<dbReference type="AlphaFoldDB" id="A0AAJ0CCF4"/>
<dbReference type="Pfam" id="PF06985">
    <property type="entry name" value="HET"/>
    <property type="match status" value="1"/>
</dbReference>
<feature type="domain" description="Heterokaryon incompatibility" evidence="1">
    <location>
        <begin position="271"/>
        <end position="416"/>
    </location>
</feature>
<organism evidence="2 3">
    <name type="scientific">Conoideocrella luteorostrata</name>
    <dbReference type="NCBI Taxonomy" id="1105319"/>
    <lineage>
        <taxon>Eukaryota</taxon>
        <taxon>Fungi</taxon>
        <taxon>Dikarya</taxon>
        <taxon>Ascomycota</taxon>
        <taxon>Pezizomycotina</taxon>
        <taxon>Sordariomycetes</taxon>
        <taxon>Hypocreomycetidae</taxon>
        <taxon>Hypocreales</taxon>
        <taxon>Clavicipitaceae</taxon>
        <taxon>Conoideocrella</taxon>
    </lineage>
</organism>
<dbReference type="PANTHER" id="PTHR33112">
    <property type="entry name" value="DOMAIN PROTEIN, PUTATIVE-RELATED"/>
    <property type="match status" value="1"/>
</dbReference>
<dbReference type="EMBL" id="JASWJB010000427">
    <property type="protein sequence ID" value="KAK2590525.1"/>
    <property type="molecule type" value="Genomic_DNA"/>
</dbReference>
<sequence>MDHSKERPRRCNICKTRPLQVQHRPGEYLSDDQHDDFFHAPCESCDGGHQAEPDSTHSLCDFCSHLRLRHYLTCLFADHVEVTVPTKNLLSSDCTFCAFLRRHIAQIGSAAGGSPLEGEDVVWLKPSDFVNSDPATADFFDGWPLLLDPKSPAISLRRLGLTVCKGPSEERSGSSYHGFYFGYRVIDQTIPSLPALPGFTSLIDWDRIRGFPFGLSLSADDKVEKYQRPLKTMEPDEKPLGWWKSEVLPLDFRCIDVLQECVVKTPKGSPYVTLSYVWGQSIDVPTQATTRNLHSLSAPRGLNQVHLAKTISDAMSTCRELGQRYLWVDRLCIVQDGPDVVEHLDAMGSIYGASVFTIIAADGEDAEYGLPGVQNSRKWSQDRLILQALEFLTCGPRLDEHLKDSKWATRGWTFQEEALSNCRLYFTHFGLYYTCSSLGATISESPASPISDAWPNIAKGQGLVRNDYSRALWHYSGRSLTYSSDFLRAFSGMLFSMYGPDTLWGLSCRDFDVKLLWVSLELDQFGLQARLNFPTWSWASSSHIFQTFVDYGITSVALWVSLPSTGDGSPMILEPVLQKDHFGTEPVHSLPEARAASMRIARLLAALICREGCIRGRLPSEVTLNQSASQLALELQKRWPHYLDFWREAFAEYNLRNNTILQDNHRKAASVDGRILVHTQLARFYLEPIVWQTSKLAENGGIAVVIRDKKRFPAGIMFLSEARVKVLAQANHRLHEFIALSAEPDRLYRDDYAHFSGHSEGPESQRYISHFAGCPCNGENALSDPPSNHIALCPFHEDFNQTSGQTNTWERFQEIFHNVLMYQDADGKDLLENVFFSSNNDNYKCVAALHVMLIEKRRDEPCVAKRIGLGRIYLKNWIEAKPGFETLVLA</sequence>
<accession>A0AAJ0CCF4</accession>
<proteinExistence type="predicted"/>
<evidence type="ECO:0000313" key="2">
    <source>
        <dbReference type="EMBL" id="KAK2590525.1"/>
    </source>
</evidence>
<dbReference type="Proteomes" id="UP001251528">
    <property type="component" value="Unassembled WGS sequence"/>
</dbReference>
<name>A0AAJ0CCF4_9HYPO</name>
<keyword evidence="3" id="KW-1185">Reference proteome</keyword>
<evidence type="ECO:0000259" key="1">
    <source>
        <dbReference type="Pfam" id="PF06985"/>
    </source>
</evidence>
<dbReference type="PANTHER" id="PTHR33112:SF1">
    <property type="entry name" value="HETEROKARYON INCOMPATIBILITY DOMAIN-CONTAINING PROTEIN"/>
    <property type="match status" value="1"/>
</dbReference>
<protein>
    <recommendedName>
        <fullName evidence="1">Heterokaryon incompatibility domain-containing protein</fullName>
    </recommendedName>
</protein>
<gene>
    <name evidence="2" type="ORF">QQS21_011792</name>
</gene>
<dbReference type="InterPro" id="IPR010730">
    <property type="entry name" value="HET"/>
</dbReference>